<dbReference type="PRINTS" id="PR00033">
    <property type="entry name" value="HTHASNC"/>
</dbReference>
<dbReference type="EMBL" id="AZFQ01000053">
    <property type="protein sequence ID" value="KRL97246.1"/>
    <property type="molecule type" value="Genomic_DNA"/>
</dbReference>
<reference evidence="5 6" key="1">
    <citation type="journal article" date="2015" name="Genome Announc.">
        <title>Expanding the biotechnology potential of lactobacilli through comparative genomics of 213 strains and associated genera.</title>
        <authorList>
            <person name="Sun Z."/>
            <person name="Harris H.M."/>
            <person name="McCann A."/>
            <person name="Guo C."/>
            <person name="Argimon S."/>
            <person name="Zhang W."/>
            <person name="Yang X."/>
            <person name="Jeffery I.B."/>
            <person name="Cooney J.C."/>
            <person name="Kagawa T.F."/>
            <person name="Liu W."/>
            <person name="Song Y."/>
            <person name="Salvetti E."/>
            <person name="Wrobel A."/>
            <person name="Rasinkangas P."/>
            <person name="Parkhill J."/>
            <person name="Rea M.C."/>
            <person name="O'Sullivan O."/>
            <person name="Ritari J."/>
            <person name="Douillard F.P."/>
            <person name="Paul Ross R."/>
            <person name="Yang R."/>
            <person name="Briner A.E."/>
            <person name="Felis G.E."/>
            <person name="de Vos W.M."/>
            <person name="Barrangou R."/>
            <person name="Klaenhammer T.R."/>
            <person name="Caufield P.W."/>
            <person name="Cui Y."/>
            <person name="Zhang H."/>
            <person name="O'Toole P.W."/>
        </authorList>
    </citation>
    <scope>NUCLEOTIDE SEQUENCE [LARGE SCALE GENOMIC DNA]</scope>
    <source>
        <strain evidence="5 6">DSM 16230</strain>
    </source>
</reference>
<dbReference type="InterPro" id="IPR019888">
    <property type="entry name" value="Tscrpt_reg_AsnC-like"/>
</dbReference>
<dbReference type="InterPro" id="IPR000485">
    <property type="entry name" value="AsnC-type_HTH_dom"/>
</dbReference>
<dbReference type="Proteomes" id="UP000051166">
    <property type="component" value="Unassembled WGS sequence"/>
</dbReference>
<dbReference type="OrthoDB" id="34294at2"/>
<dbReference type="GO" id="GO:0043565">
    <property type="term" value="F:sequence-specific DNA binding"/>
    <property type="evidence" value="ECO:0007669"/>
    <property type="project" value="InterPro"/>
</dbReference>
<dbReference type="PANTHER" id="PTHR30154">
    <property type="entry name" value="LEUCINE-RESPONSIVE REGULATORY PROTEIN"/>
    <property type="match status" value="1"/>
</dbReference>
<dbReference type="SUPFAM" id="SSF54909">
    <property type="entry name" value="Dimeric alpha+beta barrel"/>
    <property type="match status" value="1"/>
</dbReference>
<feature type="domain" description="HTH asnC-type" evidence="4">
    <location>
        <begin position="1"/>
        <end position="82"/>
    </location>
</feature>
<dbReference type="Gene3D" id="3.30.70.920">
    <property type="match status" value="1"/>
</dbReference>
<evidence type="ECO:0000256" key="3">
    <source>
        <dbReference type="ARBA" id="ARBA00023163"/>
    </source>
</evidence>
<dbReference type="InterPro" id="IPR019887">
    <property type="entry name" value="Tscrpt_reg_AsnC/Lrp_C"/>
</dbReference>
<gene>
    <name evidence="5" type="ORF">FD50_GL001804</name>
</gene>
<evidence type="ECO:0000313" key="6">
    <source>
        <dbReference type="Proteomes" id="UP000051166"/>
    </source>
</evidence>
<comment type="caution">
    <text evidence="5">The sequence shown here is derived from an EMBL/GenBank/DDBJ whole genome shotgun (WGS) entry which is preliminary data.</text>
</comment>
<dbReference type="STRING" id="1423801.FD50_GL001804"/>
<dbReference type="InterPro" id="IPR011008">
    <property type="entry name" value="Dimeric_a/b-barrel"/>
</dbReference>
<dbReference type="SUPFAM" id="SSF46785">
    <property type="entry name" value="Winged helix' DNA-binding domain"/>
    <property type="match status" value="1"/>
</dbReference>
<keyword evidence="1" id="KW-0805">Transcription regulation</keyword>
<dbReference type="GO" id="GO:0005829">
    <property type="term" value="C:cytosol"/>
    <property type="evidence" value="ECO:0007669"/>
    <property type="project" value="TreeGrafter"/>
</dbReference>
<dbReference type="AlphaFoldDB" id="A0A0R1UW57"/>
<accession>A0A0R1UW57</accession>
<proteinExistence type="predicted"/>
<dbReference type="Pfam" id="PF13404">
    <property type="entry name" value="HTH_AsnC-type"/>
    <property type="match status" value="1"/>
</dbReference>
<keyword evidence="3" id="KW-0804">Transcription</keyword>
<dbReference type="SMART" id="SM00344">
    <property type="entry name" value="HTH_ASNC"/>
    <property type="match status" value="1"/>
</dbReference>
<protein>
    <recommendedName>
        <fullName evidence="4">HTH asnC-type domain-containing protein</fullName>
    </recommendedName>
</protein>
<dbReference type="Gene3D" id="1.10.10.10">
    <property type="entry name" value="Winged helix-like DNA-binding domain superfamily/Winged helix DNA-binding domain"/>
    <property type="match status" value="1"/>
</dbReference>
<dbReference type="Pfam" id="PF01037">
    <property type="entry name" value="AsnC_trans_reg"/>
    <property type="match status" value="1"/>
</dbReference>
<dbReference type="RefSeq" id="WP_054755832.1">
    <property type="nucleotide sequence ID" value="NZ_AZFQ01000053.1"/>
</dbReference>
<evidence type="ECO:0000313" key="5">
    <source>
        <dbReference type="EMBL" id="KRL97246.1"/>
    </source>
</evidence>
<dbReference type="GO" id="GO:0043200">
    <property type="term" value="P:response to amino acid"/>
    <property type="evidence" value="ECO:0007669"/>
    <property type="project" value="TreeGrafter"/>
</dbReference>
<dbReference type="PANTHER" id="PTHR30154:SF55">
    <property type="entry name" value="HTH-TYPE TRANSCRIPTIONAL REGULATOR LRPB"/>
    <property type="match status" value="1"/>
</dbReference>
<dbReference type="GeneID" id="98309044"/>
<name>A0A0R1UW57_9LACO</name>
<organism evidence="5 6">
    <name type="scientific">Liquorilactobacillus satsumensis DSM 16230 = JCM 12392</name>
    <dbReference type="NCBI Taxonomy" id="1423801"/>
    <lineage>
        <taxon>Bacteria</taxon>
        <taxon>Bacillati</taxon>
        <taxon>Bacillota</taxon>
        <taxon>Bacilli</taxon>
        <taxon>Lactobacillales</taxon>
        <taxon>Lactobacillaceae</taxon>
        <taxon>Liquorilactobacillus</taxon>
    </lineage>
</organism>
<dbReference type="InterPro" id="IPR036388">
    <property type="entry name" value="WH-like_DNA-bd_sf"/>
</dbReference>
<dbReference type="PROSITE" id="PS50956">
    <property type="entry name" value="HTH_ASNC_2"/>
    <property type="match status" value="1"/>
</dbReference>
<evidence type="ECO:0000256" key="2">
    <source>
        <dbReference type="ARBA" id="ARBA00023125"/>
    </source>
</evidence>
<dbReference type="InterPro" id="IPR036390">
    <property type="entry name" value="WH_DNA-bd_sf"/>
</dbReference>
<evidence type="ECO:0000259" key="4">
    <source>
        <dbReference type="PROSITE" id="PS50956"/>
    </source>
</evidence>
<keyword evidence="2" id="KW-0238">DNA-binding</keyword>
<keyword evidence="6" id="KW-1185">Reference proteome</keyword>
<dbReference type="PATRIC" id="fig|1423801.4.peg.1845"/>
<evidence type="ECO:0000256" key="1">
    <source>
        <dbReference type="ARBA" id="ARBA00023015"/>
    </source>
</evidence>
<sequence>MDKIDRQILTILSQNSKLTNKEIGAIIHLTGQAVGNRIAHLQQNGTIQRFKIEIKYSQTQFIRVFMDSNKYKDFEHFANAYQEVTAVYKVSGQACYLLVSHFAGNTLAEFIEALSKWARYSVETVIADKTVPVKIDDSFTN</sequence>